<organism evidence="1 2">
    <name type="scientific">Gossypium armourianum</name>
    <dbReference type="NCBI Taxonomy" id="34283"/>
    <lineage>
        <taxon>Eukaryota</taxon>
        <taxon>Viridiplantae</taxon>
        <taxon>Streptophyta</taxon>
        <taxon>Embryophyta</taxon>
        <taxon>Tracheophyta</taxon>
        <taxon>Spermatophyta</taxon>
        <taxon>Magnoliopsida</taxon>
        <taxon>eudicotyledons</taxon>
        <taxon>Gunneridae</taxon>
        <taxon>Pentapetalae</taxon>
        <taxon>rosids</taxon>
        <taxon>malvids</taxon>
        <taxon>Malvales</taxon>
        <taxon>Malvaceae</taxon>
        <taxon>Malvoideae</taxon>
        <taxon>Gossypium</taxon>
    </lineage>
</organism>
<reference evidence="1 2" key="1">
    <citation type="journal article" date="2019" name="Genome Biol. Evol.">
        <title>Insights into the evolution of the New World diploid cottons (Gossypium, subgenus Houzingenia) based on genome sequencing.</title>
        <authorList>
            <person name="Grover C.E."/>
            <person name="Arick M.A. 2nd"/>
            <person name="Thrash A."/>
            <person name="Conover J.L."/>
            <person name="Sanders W.S."/>
            <person name="Peterson D.G."/>
            <person name="Frelichowski J.E."/>
            <person name="Scheffler J.A."/>
            <person name="Scheffler B.E."/>
            <person name="Wendel J.F."/>
        </authorList>
    </citation>
    <scope>NUCLEOTIDE SEQUENCE [LARGE SCALE GENOMIC DNA]</scope>
    <source>
        <strain evidence="1">6</strain>
        <tissue evidence="1">Leaf</tissue>
    </source>
</reference>
<proteinExistence type="predicted"/>
<keyword evidence="2" id="KW-1185">Reference proteome</keyword>
<dbReference type="EMBL" id="JABFAE010000012">
    <property type="protein sequence ID" value="MBA0842317.1"/>
    <property type="molecule type" value="Genomic_DNA"/>
</dbReference>
<dbReference type="AlphaFoldDB" id="A0A7J9K779"/>
<sequence length="165" mass="18385">MGDNIGQELTNLSESEQPSMSVVGAIEDILQGLYHEVGKDMAMKGNVVDVEDFVTLFKTQISDLKANSVIAKLGFEYSFRFEASGFARGIWLLWNKGSVVDKLDQVASEVKEPWMIAGDFNVIMCGEEIQGDFEPSLVGCNRFRSFVSQTQTSRFMISRTNVHAE</sequence>
<name>A0A7J9K779_9ROSI</name>
<comment type="caution">
    <text evidence="1">The sequence shown here is derived from an EMBL/GenBank/DDBJ whole genome shotgun (WGS) entry which is preliminary data.</text>
</comment>
<evidence type="ECO:0000313" key="2">
    <source>
        <dbReference type="Proteomes" id="UP000593575"/>
    </source>
</evidence>
<evidence type="ECO:0000313" key="1">
    <source>
        <dbReference type="EMBL" id="MBA0842317.1"/>
    </source>
</evidence>
<accession>A0A7J9K779</accession>
<protein>
    <submittedName>
        <fullName evidence="1">Uncharacterized protein</fullName>
    </submittedName>
</protein>
<gene>
    <name evidence="1" type="ORF">Goarm_002148</name>
</gene>
<dbReference type="Proteomes" id="UP000593575">
    <property type="component" value="Unassembled WGS sequence"/>
</dbReference>